<gene>
    <name evidence="2" type="ORF">CAL65_14925</name>
</gene>
<reference evidence="3" key="1">
    <citation type="submission" date="2017-05" db="EMBL/GenBank/DDBJ databases">
        <authorList>
            <person name="Sharma S."/>
            <person name="Sidhu C."/>
            <person name="Pinnaka A.K."/>
        </authorList>
    </citation>
    <scope>NUCLEOTIDE SEQUENCE [LARGE SCALE GENOMIC DNA]</scope>
    <source>
        <strain evidence="3">AK93</strain>
    </source>
</reference>
<sequence length="291" mass="32796">MYTFDRDDPECFLSDLQRWMTQLINGKFAVVFNNKVLFTQVFRNFCRIPEIVAIWRSERVIPYSPVWNQIKSGQLEEPVRLVAKPLGGGGGGNIYFIRAGRQSVVVESNDPEAARRRRYPPAEIDSLFEGKRVPFMVTEYIEQGSFSKALFPLTVNTLRILVVRDPETLEPHIVRAVLRVGTSASYPIDNFSYGGLSVAIDLASGVLGKAVAAAGPYAGRNIEQHPDTGERLQGLAIPNWREITERVRYLFCAFPILLIADSTLLFEIKISLLSRVIALARFDFFKCTSRC</sequence>
<dbReference type="InterPro" id="IPR039523">
    <property type="entry name" value="RimK-rel_E_lig_ATP-grasp"/>
</dbReference>
<dbReference type="Proteomes" id="UP000256763">
    <property type="component" value="Unassembled WGS sequence"/>
</dbReference>
<evidence type="ECO:0000259" key="1">
    <source>
        <dbReference type="Pfam" id="PF14397"/>
    </source>
</evidence>
<keyword evidence="3" id="KW-1185">Reference proteome</keyword>
<dbReference type="RefSeq" id="WP_116302845.1">
    <property type="nucleotide sequence ID" value="NZ_NFZV01000014.1"/>
</dbReference>
<proteinExistence type="predicted"/>
<name>A0A3E0WNX0_9GAMM</name>
<comment type="caution">
    <text evidence="2">The sequence shown here is derived from an EMBL/GenBank/DDBJ whole genome shotgun (WGS) entry which is preliminary data.</text>
</comment>
<feature type="domain" description="Alpha-L-glutamate ligase-related protein ATP-grasp" evidence="1">
    <location>
        <begin position="20"/>
        <end position="245"/>
    </location>
</feature>
<dbReference type="OrthoDB" id="5822672at2"/>
<protein>
    <recommendedName>
        <fullName evidence="1">Alpha-L-glutamate ligase-related protein ATP-grasp domain-containing protein</fullName>
    </recommendedName>
</protein>
<organism evidence="2 3">
    <name type="scientific">Alkalilimnicola ehrlichii</name>
    <dbReference type="NCBI Taxonomy" id="351052"/>
    <lineage>
        <taxon>Bacteria</taxon>
        <taxon>Pseudomonadati</taxon>
        <taxon>Pseudomonadota</taxon>
        <taxon>Gammaproteobacteria</taxon>
        <taxon>Chromatiales</taxon>
        <taxon>Ectothiorhodospiraceae</taxon>
        <taxon>Alkalilimnicola</taxon>
    </lineage>
</organism>
<accession>A0A3E0WNX0</accession>
<evidence type="ECO:0000313" key="2">
    <source>
        <dbReference type="EMBL" id="RFA34652.1"/>
    </source>
</evidence>
<evidence type="ECO:0000313" key="3">
    <source>
        <dbReference type="Proteomes" id="UP000256763"/>
    </source>
</evidence>
<dbReference type="EMBL" id="NFZW01000015">
    <property type="protein sequence ID" value="RFA34652.1"/>
    <property type="molecule type" value="Genomic_DNA"/>
</dbReference>
<dbReference type="AlphaFoldDB" id="A0A3E0WNX0"/>
<dbReference type="Pfam" id="PF14397">
    <property type="entry name" value="ATPgrasp_ST"/>
    <property type="match status" value="1"/>
</dbReference>